<protein>
    <submittedName>
        <fullName evidence="1">Uncharacterized protein</fullName>
    </submittedName>
</protein>
<dbReference type="PATRIC" id="fig|1121326.3.peg.2718"/>
<accession>A0A161YQ01</accession>
<evidence type="ECO:0000313" key="1">
    <source>
        <dbReference type="EMBL" id="KZL92892.1"/>
    </source>
</evidence>
<dbReference type="RefSeq" id="WP_066622689.1">
    <property type="nucleotide sequence ID" value="NZ_FQXL01000025.1"/>
</dbReference>
<dbReference type="Proteomes" id="UP000076603">
    <property type="component" value="Unassembled WGS sequence"/>
</dbReference>
<proteinExistence type="predicted"/>
<organism evidence="1 2">
    <name type="scientific">Clostridium magnum DSM 2767</name>
    <dbReference type="NCBI Taxonomy" id="1121326"/>
    <lineage>
        <taxon>Bacteria</taxon>
        <taxon>Bacillati</taxon>
        <taxon>Bacillota</taxon>
        <taxon>Clostridia</taxon>
        <taxon>Eubacteriales</taxon>
        <taxon>Clostridiaceae</taxon>
        <taxon>Clostridium</taxon>
    </lineage>
</organism>
<name>A0A161YQ01_9CLOT</name>
<dbReference type="AlphaFoldDB" id="A0A161YQ01"/>
<dbReference type="EMBL" id="LWAE01000002">
    <property type="protein sequence ID" value="KZL92892.1"/>
    <property type="molecule type" value="Genomic_DNA"/>
</dbReference>
<evidence type="ECO:0000313" key="2">
    <source>
        <dbReference type="Proteomes" id="UP000076603"/>
    </source>
</evidence>
<dbReference type="SUPFAM" id="SSF159006">
    <property type="entry name" value="YopX-like"/>
    <property type="match status" value="1"/>
</dbReference>
<dbReference type="OrthoDB" id="1809393at2"/>
<gene>
    <name evidence="1" type="ORF">CLMAG_27060</name>
</gene>
<comment type="caution">
    <text evidence="1">The sequence shown here is derived from an EMBL/GenBank/DDBJ whole genome shotgun (WGS) entry which is preliminary data.</text>
</comment>
<keyword evidence="2" id="KW-1185">Reference proteome</keyword>
<sequence>MSTINSILDCNGKEIYIGDVVKSVIQTDKDPIVKFYLYGLSDNNTTYLFLLDSSGNIEKSEMLHIHVGQGISLVNDDTCKWYRVGKKDGLPVEIFK</sequence>
<reference evidence="1 2" key="1">
    <citation type="submission" date="2016-04" db="EMBL/GenBank/DDBJ databases">
        <title>Genome sequence of Clostridium magnum DSM 2767.</title>
        <authorList>
            <person name="Poehlein A."/>
            <person name="Uhlig R."/>
            <person name="Fischer R."/>
            <person name="Bahl H."/>
            <person name="Daniel R."/>
        </authorList>
    </citation>
    <scope>NUCLEOTIDE SEQUENCE [LARGE SCALE GENOMIC DNA]</scope>
    <source>
        <strain evidence="1 2">DSM 2767</strain>
    </source>
</reference>